<dbReference type="AlphaFoldDB" id="A0A172YHM0"/>
<accession>A0A172YHM0</accession>
<sequence>MKSVKILSAAIIAGTATFGAQQALAYNSGDFFARLDATRTTSTASGDFDDQRSFTGALGWMFADKFGVEFNTVGQRQDLEFSRNGQDQSAKYRPYSLLAQWYPLGGTGAQVQPYVGAGVTYTQFDDRSLAGGGSIDSDSWNGTAQLGLDYFLTSWLAVNGNVQYTDMSIKGSQGMKQDFDPLTVGAGLTFRF</sequence>
<evidence type="ECO:0008006" key="4">
    <source>
        <dbReference type="Google" id="ProtNLM"/>
    </source>
</evidence>
<keyword evidence="3" id="KW-1185">Reference proteome</keyword>
<keyword evidence="1" id="KW-0732">Signal</keyword>
<organism evidence="2 3">
    <name type="scientific">Halotalea alkalilenta</name>
    <dbReference type="NCBI Taxonomy" id="376489"/>
    <lineage>
        <taxon>Bacteria</taxon>
        <taxon>Pseudomonadati</taxon>
        <taxon>Pseudomonadota</taxon>
        <taxon>Gammaproteobacteria</taxon>
        <taxon>Oceanospirillales</taxon>
        <taxon>Halomonadaceae</taxon>
        <taxon>Halotalea</taxon>
    </lineage>
</organism>
<dbReference type="EMBL" id="CP015243">
    <property type="protein sequence ID" value="ANF58687.1"/>
    <property type="molecule type" value="Genomic_DNA"/>
</dbReference>
<dbReference type="PANTHER" id="PTHR36920:SF1">
    <property type="entry name" value="OUTER MEMBRANE PROTEIN W"/>
    <property type="match status" value="1"/>
</dbReference>
<evidence type="ECO:0000313" key="3">
    <source>
        <dbReference type="Proteomes" id="UP000077875"/>
    </source>
</evidence>
<dbReference type="GO" id="GO:0019867">
    <property type="term" value="C:outer membrane"/>
    <property type="evidence" value="ECO:0007669"/>
    <property type="project" value="InterPro"/>
</dbReference>
<reference evidence="2 3" key="1">
    <citation type="submission" date="2016-04" db="EMBL/GenBank/DDBJ databases">
        <title>Complete Genome Sequence of Halotalea alkalilenta IHB B 13600.</title>
        <authorList>
            <person name="Swarnkar M.K."/>
            <person name="Sharma A."/>
            <person name="Kaushal K."/>
            <person name="Soni R."/>
            <person name="Rana S."/>
            <person name="Singh A.K."/>
            <person name="Gulati A."/>
        </authorList>
    </citation>
    <scope>NUCLEOTIDE SEQUENCE [LARGE SCALE GENOMIC DNA]</scope>
    <source>
        <strain evidence="2 3">IHB B 13600</strain>
    </source>
</reference>
<evidence type="ECO:0000313" key="2">
    <source>
        <dbReference type="EMBL" id="ANF58687.1"/>
    </source>
</evidence>
<protein>
    <recommendedName>
        <fullName evidence="4">OmpW family protein</fullName>
    </recommendedName>
</protein>
<dbReference type="Proteomes" id="UP000077875">
    <property type="component" value="Chromosome"/>
</dbReference>
<feature type="signal peptide" evidence="1">
    <location>
        <begin position="1"/>
        <end position="25"/>
    </location>
</feature>
<feature type="chain" id="PRO_5008004714" description="OmpW family protein" evidence="1">
    <location>
        <begin position="26"/>
        <end position="192"/>
    </location>
</feature>
<dbReference type="SUPFAM" id="SSF56925">
    <property type="entry name" value="OMPA-like"/>
    <property type="match status" value="1"/>
</dbReference>
<dbReference type="Gene3D" id="2.40.160.20">
    <property type="match status" value="1"/>
</dbReference>
<dbReference type="STRING" id="376489.A5892_15455"/>
<proteinExistence type="predicted"/>
<dbReference type="GO" id="GO:0055085">
    <property type="term" value="P:transmembrane transport"/>
    <property type="evidence" value="ECO:0007669"/>
    <property type="project" value="TreeGrafter"/>
</dbReference>
<dbReference type="Pfam" id="PF03922">
    <property type="entry name" value="OmpW"/>
    <property type="match status" value="1"/>
</dbReference>
<dbReference type="InterPro" id="IPR005618">
    <property type="entry name" value="OMPW"/>
</dbReference>
<evidence type="ECO:0000256" key="1">
    <source>
        <dbReference type="SAM" id="SignalP"/>
    </source>
</evidence>
<dbReference type="RefSeq" id="WP_064123543.1">
    <property type="nucleotide sequence ID" value="NZ_CP015243.1"/>
</dbReference>
<dbReference type="KEGG" id="haa:A5892_15455"/>
<gene>
    <name evidence="2" type="ORF">A5892_15455</name>
</gene>
<dbReference type="PANTHER" id="PTHR36920">
    <property type="match status" value="1"/>
</dbReference>
<name>A0A172YHM0_9GAMM</name>
<dbReference type="InterPro" id="IPR011250">
    <property type="entry name" value="OMP/PagP_B-barrel"/>
</dbReference>